<protein>
    <submittedName>
        <fullName evidence="1">Uncharacterized protein</fullName>
    </submittedName>
</protein>
<sequence>MLFILWLFFTLRTSDDLLTTYIRALYFCLVSVGRLSICICSYLTKNIMSGCGWPPDAILPCGATVGPSSSTGGYHVFCACFVGSTLTTYM</sequence>
<reference evidence="1 2" key="1">
    <citation type="submission" date="2014-04" db="EMBL/GenBank/DDBJ databases">
        <authorList>
            <consortium name="DOE Joint Genome Institute"/>
            <person name="Kuo A."/>
            <person name="Tarkka M."/>
            <person name="Buscot F."/>
            <person name="Kohler A."/>
            <person name="Nagy L.G."/>
            <person name="Floudas D."/>
            <person name="Copeland A."/>
            <person name="Barry K.W."/>
            <person name="Cichocki N."/>
            <person name="Veneault-Fourrey C."/>
            <person name="LaButti K."/>
            <person name="Lindquist E.A."/>
            <person name="Lipzen A."/>
            <person name="Lundell T."/>
            <person name="Morin E."/>
            <person name="Murat C."/>
            <person name="Sun H."/>
            <person name="Tunlid A."/>
            <person name="Henrissat B."/>
            <person name="Grigoriev I.V."/>
            <person name="Hibbett D.S."/>
            <person name="Martin F."/>
            <person name="Nordberg H.P."/>
            <person name="Cantor M.N."/>
            <person name="Hua S.X."/>
        </authorList>
    </citation>
    <scope>NUCLEOTIDE SEQUENCE [LARGE SCALE GENOMIC DNA]</scope>
    <source>
        <strain evidence="1 2">F 1598</strain>
    </source>
</reference>
<evidence type="ECO:0000313" key="1">
    <source>
        <dbReference type="EMBL" id="KIM85563.1"/>
    </source>
</evidence>
<dbReference type="AlphaFoldDB" id="A0A0C3BGY2"/>
<keyword evidence="2" id="KW-1185">Reference proteome</keyword>
<dbReference type="EMBL" id="KN832984">
    <property type="protein sequence ID" value="KIM85563.1"/>
    <property type="molecule type" value="Genomic_DNA"/>
</dbReference>
<gene>
    <name evidence="1" type="ORF">PILCRDRAFT_337402</name>
</gene>
<proteinExistence type="predicted"/>
<name>A0A0C3BGY2_PILCF</name>
<accession>A0A0C3BGY2</accession>
<dbReference type="HOGENOM" id="CLU_2441642_0_0_1"/>
<dbReference type="InParanoid" id="A0A0C3BGY2"/>
<dbReference type="Proteomes" id="UP000054166">
    <property type="component" value="Unassembled WGS sequence"/>
</dbReference>
<evidence type="ECO:0000313" key="2">
    <source>
        <dbReference type="Proteomes" id="UP000054166"/>
    </source>
</evidence>
<organism evidence="1 2">
    <name type="scientific">Piloderma croceum (strain F 1598)</name>
    <dbReference type="NCBI Taxonomy" id="765440"/>
    <lineage>
        <taxon>Eukaryota</taxon>
        <taxon>Fungi</taxon>
        <taxon>Dikarya</taxon>
        <taxon>Basidiomycota</taxon>
        <taxon>Agaricomycotina</taxon>
        <taxon>Agaricomycetes</taxon>
        <taxon>Agaricomycetidae</taxon>
        <taxon>Atheliales</taxon>
        <taxon>Atheliaceae</taxon>
        <taxon>Piloderma</taxon>
    </lineage>
</organism>
<reference evidence="2" key="2">
    <citation type="submission" date="2015-01" db="EMBL/GenBank/DDBJ databases">
        <title>Evolutionary Origins and Diversification of the Mycorrhizal Mutualists.</title>
        <authorList>
            <consortium name="DOE Joint Genome Institute"/>
            <consortium name="Mycorrhizal Genomics Consortium"/>
            <person name="Kohler A."/>
            <person name="Kuo A."/>
            <person name="Nagy L.G."/>
            <person name="Floudas D."/>
            <person name="Copeland A."/>
            <person name="Barry K.W."/>
            <person name="Cichocki N."/>
            <person name="Veneault-Fourrey C."/>
            <person name="LaButti K."/>
            <person name="Lindquist E.A."/>
            <person name="Lipzen A."/>
            <person name="Lundell T."/>
            <person name="Morin E."/>
            <person name="Murat C."/>
            <person name="Riley R."/>
            <person name="Ohm R."/>
            <person name="Sun H."/>
            <person name="Tunlid A."/>
            <person name="Henrissat B."/>
            <person name="Grigoriev I.V."/>
            <person name="Hibbett D.S."/>
            <person name="Martin F."/>
        </authorList>
    </citation>
    <scope>NUCLEOTIDE SEQUENCE [LARGE SCALE GENOMIC DNA]</scope>
    <source>
        <strain evidence="2">F 1598</strain>
    </source>
</reference>